<gene>
    <name evidence="2" type="ORF">CDN99_06550</name>
</gene>
<reference evidence="2 3" key="1">
    <citation type="journal article" date="2008" name="Int. J. Syst. Evol. Microbiol.">
        <title>Description of Roseateles aquatilis sp. nov. and Roseateles terrae sp. nov., in the class Betaproteobacteria, and emended description of the genus Roseateles.</title>
        <authorList>
            <person name="Gomila M."/>
            <person name="Bowien B."/>
            <person name="Falsen E."/>
            <person name="Moore E.R."/>
            <person name="Lalucat J."/>
        </authorList>
    </citation>
    <scope>NUCLEOTIDE SEQUENCE [LARGE SCALE GENOMIC DNA]</scope>
    <source>
        <strain evidence="2 3">CCUG 48205</strain>
    </source>
</reference>
<protein>
    <submittedName>
        <fullName evidence="2">Uncharacterized protein</fullName>
    </submittedName>
</protein>
<evidence type="ECO:0000256" key="1">
    <source>
        <dbReference type="SAM" id="MobiDB-lite"/>
    </source>
</evidence>
<dbReference type="Proteomes" id="UP000197468">
    <property type="component" value="Unassembled WGS sequence"/>
</dbReference>
<keyword evidence="3" id="KW-1185">Reference proteome</keyword>
<organism evidence="2 3">
    <name type="scientific">Roseateles aquatilis</name>
    <dbReference type="NCBI Taxonomy" id="431061"/>
    <lineage>
        <taxon>Bacteria</taxon>
        <taxon>Pseudomonadati</taxon>
        <taxon>Pseudomonadota</taxon>
        <taxon>Betaproteobacteria</taxon>
        <taxon>Burkholderiales</taxon>
        <taxon>Sphaerotilaceae</taxon>
        <taxon>Roseateles</taxon>
    </lineage>
</organism>
<accession>A0A246JHI1</accession>
<feature type="compositionally biased region" description="Low complexity" evidence="1">
    <location>
        <begin position="77"/>
        <end position="87"/>
    </location>
</feature>
<evidence type="ECO:0000313" key="3">
    <source>
        <dbReference type="Proteomes" id="UP000197468"/>
    </source>
</evidence>
<sequence length="199" mass="20650">MTAAYTPQPGTIPFRALAYLRTQPLGKKYSTGELAEAIDVDPLSMGPCLMTAVTAGLISRTKAPGQRWRQWSLGTGAPAAAPAPAADADAEDPADFTPNAPRATAPSANEAALQAWPAQPPAPAPEPPPAEAPAPIAVPPAAPKPRAARQAEPTFACALWSDGRLQLTRGNAVLAQLTADETRALLHYLDRIATPEVPA</sequence>
<dbReference type="EMBL" id="NIOF01000002">
    <property type="protein sequence ID" value="OWQ92012.1"/>
    <property type="molecule type" value="Genomic_DNA"/>
</dbReference>
<name>A0A246JHI1_9BURK</name>
<comment type="caution">
    <text evidence="2">The sequence shown here is derived from an EMBL/GenBank/DDBJ whole genome shotgun (WGS) entry which is preliminary data.</text>
</comment>
<feature type="compositionally biased region" description="Pro residues" evidence="1">
    <location>
        <begin position="118"/>
        <end position="143"/>
    </location>
</feature>
<feature type="region of interest" description="Disordered" evidence="1">
    <location>
        <begin position="75"/>
        <end position="149"/>
    </location>
</feature>
<evidence type="ECO:0000313" key="2">
    <source>
        <dbReference type="EMBL" id="OWQ92012.1"/>
    </source>
</evidence>
<proteinExistence type="predicted"/>
<dbReference type="AlphaFoldDB" id="A0A246JHI1"/>
<dbReference type="RefSeq" id="WP_088383833.1">
    <property type="nucleotide sequence ID" value="NZ_NIOF01000002.1"/>
</dbReference>